<keyword evidence="13" id="KW-0175">Coiled coil</keyword>
<dbReference type="InterPro" id="IPR011708">
    <property type="entry name" value="DNA_pol3_alpha_NTPase_dom"/>
</dbReference>
<dbReference type="RefSeq" id="WP_092867583.1">
    <property type="nucleotide sequence ID" value="NZ_FPCH01000002.1"/>
</dbReference>
<dbReference type="InterPro" id="IPR004805">
    <property type="entry name" value="DnaE2/DnaE/PolC"/>
</dbReference>
<dbReference type="Pfam" id="PF17657">
    <property type="entry name" value="DNA_pol3_finger"/>
    <property type="match status" value="1"/>
</dbReference>
<keyword evidence="5" id="KW-0963">Cytoplasm</keyword>
<evidence type="ECO:0000256" key="5">
    <source>
        <dbReference type="ARBA" id="ARBA00022490"/>
    </source>
</evidence>
<dbReference type="AlphaFoldDB" id="A0A1I7NG78"/>
<keyword evidence="16" id="KW-1185">Reference proteome</keyword>
<dbReference type="CDD" id="cd04485">
    <property type="entry name" value="DnaE_OBF"/>
    <property type="match status" value="1"/>
</dbReference>
<dbReference type="Pfam" id="PF01336">
    <property type="entry name" value="tRNA_anti-codon"/>
    <property type="match status" value="1"/>
</dbReference>
<dbReference type="InterPro" id="IPR040982">
    <property type="entry name" value="DNA_pol3_finger"/>
</dbReference>
<feature type="domain" description="Polymerase/histidinol phosphatase N-terminal" evidence="14">
    <location>
        <begin position="15"/>
        <end position="82"/>
    </location>
</feature>
<evidence type="ECO:0000313" key="16">
    <source>
        <dbReference type="Proteomes" id="UP000199423"/>
    </source>
</evidence>
<evidence type="ECO:0000256" key="11">
    <source>
        <dbReference type="ARBA" id="ARBA00026073"/>
    </source>
</evidence>
<reference evidence="16" key="1">
    <citation type="submission" date="2016-10" db="EMBL/GenBank/DDBJ databases">
        <authorList>
            <person name="Varghese N."/>
            <person name="Submissions S."/>
        </authorList>
    </citation>
    <scope>NUCLEOTIDE SEQUENCE [LARGE SCALE GENOMIC DNA]</scope>
    <source>
        <strain evidence="16">DSM 1565</strain>
    </source>
</reference>
<dbReference type="GO" id="GO:0005737">
    <property type="term" value="C:cytoplasm"/>
    <property type="evidence" value="ECO:0007669"/>
    <property type="project" value="UniProtKB-SubCell"/>
</dbReference>
<dbReference type="PANTHER" id="PTHR32294:SF0">
    <property type="entry name" value="DNA POLYMERASE III SUBUNIT ALPHA"/>
    <property type="match status" value="1"/>
</dbReference>
<evidence type="ECO:0000256" key="7">
    <source>
        <dbReference type="ARBA" id="ARBA00022695"/>
    </source>
</evidence>
<evidence type="ECO:0000256" key="2">
    <source>
        <dbReference type="ARBA" id="ARBA00009496"/>
    </source>
</evidence>
<dbReference type="PANTHER" id="PTHR32294">
    <property type="entry name" value="DNA POLYMERASE III SUBUNIT ALPHA"/>
    <property type="match status" value="1"/>
</dbReference>
<dbReference type="Pfam" id="PF02811">
    <property type="entry name" value="PHP"/>
    <property type="match status" value="1"/>
</dbReference>
<dbReference type="Pfam" id="PF14579">
    <property type="entry name" value="HHH_6"/>
    <property type="match status" value="1"/>
</dbReference>
<protein>
    <recommendedName>
        <fullName evidence="4">DNA polymerase III subunit alpha</fullName>
        <ecNumber evidence="3">2.7.7.7</ecNumber>
    </recommendedName>
</protein>
<evidence type="ECO:0000256" key="1">
    <source>
        <dbReference type="ARBA" id="ARBA00004496"/>
    </source>
</evidence>
<evidence type="ECO:0000256" key="3">
    <source>
        <dbReference type="ARBA" id="ARBA00012417"/>
    </source>
</evidence>
<proteinExistence type="inferred from homology"/>
<evidence type="ECO:0000256" key="8">
    <source>
        <dbReference type="ARBA" id="ARBA00022705"/>
    </source>
</evidence>
<dbReference type="InterPro" id="IPR041931">
    <property type="entry name" value="DNA_pol3_alpha_thumb_dom"/>
</dbReference>
<dbReference type="InterPro" id="IPR004365">
    <property type="entry name" value="NA-bd_OB_tRNA"/>
</dbReference>
<keyword evidence="9" id="KW-0239">DNA-directed DNA polymerase</keyword>
<dbReference type="SMART" id="SM00481">
    <property type="entry name" value="POLIIIAc"/>
    <property type="match status" value="1"/>
</dbReference>
<comment type="similarity">
    <text evidence="2">Belongs to the DNA polymerase type-C family. DnaE subfamily.</text>
</comment>
<keyword evidence="6" id="KW-0808">Transferase</keyword>
<evidence type="ECO:0000256" key="10">
    <source>
        <dbReference type="ARBA" id="ARBA00025611"/>
    </source>
</evidence>
<dbReference type="InterPro" id="IPR049821">
    <property type="entry name" value="PolIIIA_DnaE1_PHP"/>
</dbReference>
<dbReference type="NCBIfam" id="TIGR00594">
    <property type="entry name" value="polc"/>
    <property type="match status" value="1"/>
</dbReference>
<sequence>MEHPIRPPARNPKFIHLKVHSAYSLLEGALPITKLAKLATAMNLPALGLTDTNNLFGALEFSEKLWGAGVQPISGTTLDIDFGDNRDNGTVVLKAMSNEPRVKPAGKIALLAMNAEGFANLMRLSKSLNFEPSADEPLHVKIARLEELSAGLIALTGGPQGPIDAALRDGQHEQAVERLKTLEKIFGDRLYVELQRHGLPEEAEVEPQLIELAYARNLPIVATNECYFAVRGDYEAHDALLCIADGRYVVEDNRRRASPEHYLKSEDEMAALFADLPEALANTVEIAIRCAYRPEGRKPILPRFVAADDSLSEIENFRLEAAELKRQAIEGLKVRLEAHGPAQGFTVEDYEKRLAYEVDVITQMKFPGYFLIVADFIKWSKANGVPVGPGRGSGAGSLVAYALTITDLDPLRFGLLFERFLNPERVSMPDFDIDFCQEKRDRVIDYVQKKYGDDRVAQIITHGKLQARAVLRDVGRVLQMPYGQVDRLCKLVPNNPANPVTLREAIDGEPKLQEERDSEPIVARLLEIAEKLEGLYRHASTHAAGMVIGDRPLEELVPLYRDPKSHFPITQYNWKMVEAAGLVKFDFLGLKTLTVLAKALELIKRGRGIDIDLAALPLDDKPAYEMLAKADTAGVFQLESTGMRESLKRLKPDRFEDIIAMVALYRPGPMDNIPTYINRKHGEEPVDCLHPMLEGILKETYGVIIYQEQVIQIAQVMGGYTLGQADLLRRAMGKKDKAEMAKQQARFVEGALANGVKKEDAIYIFELVDKFAGYGFNKSHAAAYALVSYHTAYLKANFREEFFAASMTLDMGNTDKLAMFASEARKSGIKMLPPCVNQSGVDFGVEPPSGDSKFGAIRYSLAALKNIGSGAVETIVSERTAGGLYSGLGDFASRVDAKALNKRAVETMAKAGAFDSLNSNRALVAANADTILASAQRRTADAAQGITDLFGSGGKPADLVLRATPAWTSMEKLSAEFEAIGFYLSGHPLDQYDRVLGKLGVKRVSEFEALVMRGASAGRLAGIVIAARERRSQKGNKFAFATFSDATGQFEAIIFSDTLAASRHLLEPGTPVIVSVEAERDGDTMKLRVQSIEELDKAAAAVPRNLKLVLDRRSVVAKAAPVSDVGKYLKPNARGGEIRIVLALDDRNREMEFVLPGRYDVSPRESLRIEALPIVSEIIEI</sequence>
<dbReference type="InterPro" id="IPR003141">
    <property type="entry name" value="Pol/His_phosphatase_N"/>
</dbReference>
<dbReference type="Gene3D" id="3.20.20.140">
    <property type="entry name" value="Metal-dependent hydrolases"/>
    <property type="match status" value="1"/>
</dbReference>
<keyword evidence="7" id="KW-0548">Nucleotidyltransferase</keyword>
<evidence type="ECO:0000256" key="13">
    <source>
        <dbReference type="SAM" id="Coils"/>
    </source>
</evidence>
<evidence type="ECO:0000256" key="6">
    <source>
        <dbReference type="ARBA" id="ARBA00022679"/>
    </source>
</evidence>
<dbReference type="GO" id="GO:0003887">
    <property type="term" value="F:DNA-directed DNA polymerase activity"/>
    <property type="evidence" value="ECO:0007669"/>
    <property type="project" value="UniProtKB-KW"/>
</dbReference>
<evidence type="ECO:0000256" key="4">
    <source>
        <dbReference type="ARBA" id="ARBA00019114"/>
    </source>
</evidence>
<dbReference type="SUPFAM" id="SSF89550">
    <property type="entry name" value="PHP domain-like"/>
    <property type="match status" value="1"/>
</dbReference>
<dbReference type="STRING" id="51670.SAMN04488557_2046"/>
<dbReference type="InterPro" id="IPR004013">
    <property type="entry name" value="PHP_dom"/>
</dbReference>
<dbReference type="EMBL" id="FPCH01000002">
    <property type="protein sequence ID" value="SFV33593.1"/>
    <property type="molecule type" value="Genomic_DNA"/>
</dbReference>
<dbReference type="CDD" id="cd07433">
    <property type="entry name" value="PHP_PolIIIA_DnaE1"/>
    <property type="match status" value="1"/>
</dbReference>
<dbReference type="InterPro" id="IPR016195">
    <property type="entry name" value="Pol/histidinol_Pase-like"/>
</dbReference>
<dbReference type="GO" id="GO:0006260">
    <property type="term" value="P:DNA replication"/>
    <property type="evidence" value="ECO:0007669"/>
    <property type="project" value="UniProtKB-KW"/>
</dbReference>
<comment type="function">
    <text evidence="10">DNA polymerase III is a complex, multichain enzyme responsible for most of the replicative synthesis in bacteria. This DNA polymerase also exhibits 3' to 5' exonuclease activity. The alpha chain is the DNA polymerase.</text>
</comment>
<feature type="coiled-coil region" evidence="13">
    <location>
        <begin position="307"/>
        <end position="339"/>
    </location>
</feature>
<evidence type="ECO:0000256" key="12">
    <source>
        <dbReference type="ARBA" id="ARBA00049244"/>
    </source>
</evidence>
<evidence type="ECO:0000259" key="14">
    <source>
        <dbReference type="SMART" id="SM00481"/>
    </source>
</evidence>
<dbReference type="Pfam" id="PF07733">
    <property type="entry name" value="DNA_pol3_alpha"/>
    <property type="match status" value="1"/>
</dbReference>
<dbReference type="InterPro" id="IPR029460">
    <property type="entry name" value="DNAPol_HHH"/>
</dbReference>
<gene>
    <name evidence="15" type="ORF">SAMN04488557_2046</name>
</gene>
<keyword evidence="8" id="KW-0235">DNA replication</keyword>
<dbReference type="GO" id="GO:0003676">
    <property type="term" value="F:nucleic acid binding"/>
    <property type="evidence" value="ECO:0007669"/>
    <property type="project" value="InterPro"/>
</dbReference>
<evidence type="ECO:0000313" key="15">
    <source>
        <dbReference type="EMBL" id="SFV33593.1"/>
    </source>
</evidence>
<dbReference type="Gene3D" id="1.10.150.870">
    <property type="match status" value="1"/>
</dbReference>
<organism evidence="15 16">
    <name type="scientific">Hyphomicrobium facile</name>
    <dbReference type="NCBI Taxonomy" id="51670"/>
    <lineage>
        <taxon>Bacteria</taxon>
        <taxon>Pseudomonadati</taxon>
        <taxon>Pseudomonadota</taxon>
        <taxon>Alphaproteobacteria</taxon>
        <taxon>Hyphomicrobiales</taxon>
        <taxon>Hyphomicrobiaceae</taxon>
        <taxon>Hyphomicrobium</taxon>
    </lineage>
</organism>
<evidence type="ECO:0000256" key="9">
    <source>
        <dbReference type="ARBA" id="ARBA00022932"/>
    </source>
</evidence>
<comment type="catalytic activity">
    <reaction evidence="12">
        <text>DNA(n) + a 2'-deoxyribonucleoside 5'-triphosphate = DNA(n+1) + diphosphate</text>
        <dbReference type="Rhea" id="RHEA:22508"/>
        <dbReference type="Rhea" id="RHEA-COMP:17339"/>
        <dbReference type="Rhea" id="RHEA-COMP:17340"/>
        <dbReference type="ChEBI" id="CHEBI:33019"/>
        <dbReference type="ChEBI" id="CHEBI:61560"/>
        <dbReference type="ChEBI" id="CHEBI:173112"/>
        <dbReference type="EC" id="2.7.7.7"/>
    </reaction>
</comment>
<dbReference type="Proteomes" id="UP000199423">
    <property type="component" value="Unassembled WGS sequence"/>
</dbReference>
<accession>A0A1I7NG78</accession>
<dbReference type="GO" id="GO:0008408">
    <property type="term" value="F:3'-5' exonuclease activity"/>
    <property type="evidence" value="ECO:0007669"/>
    <property type="project" value="InterPro"/>
</dbReference>
<comment type="subunit">
    <text evidence="11">DNA polymerase III contains a core (composed of alpha, epsilon and theta chains) that associates with a tau subunit. This core dimerizes to form the POLIII' complex. PolIII' associates with the gamma complex (composed of gamma, delta, delta', psi and chi chains) and with the beta chain to form the complete DNA polymerase III complex.</text>
</comment>
<dbReference type="Gene3D" id="1.10.10.1600">
    <property type="entry name" value="Bacterial DNA polymerase III alpha subunit, thumb domain"/>
    <property type="match status" value="1"/>
</dbReference>
<dbReference type="NCBIfam" id="NF004226">
    <property type="entry name" value="PRK05673.1"/>
    <property type="match status" value="1"/>
</dbReference>
<name>A0A1I7NG78_9HYPH</name>
<comment type="subcellular location">
    <subcellularLocation>
        <location evidence="1">Cytoplasm</location>
    </subcellularLocation>
</comment>
<dbReference type="EC" id="2.7.7.7" evidence="3"/>
<dbReference type="OrthoDB" id="9803237at2"/>